<dbReference type="PANTHER" id="PTHR35099">
    <property type="entry name" value="OS02G0182700 PROTEIN"/>
    <property type="match status" value="1"/>
</dbReference>
<comment type="caution">
    <text evidence="2">The sequence shown here is derived from an EMBL/GenBank/DDBJ whole genome shotgun (WGS) entry which is preliminary data.</text>
</comment>
<reference evidence="2 3" key="1">
    <citation type="submission" date="2024-11" db="EMBL/GenBank/DDBJ databases">
        <title>A near-complete genome assembly of Cinchona calisaya.</title>
        <authorList>
            <person name="Lian D.C."/>
            <person name="Zhao X.W."/>
            <person name="Wei L."/>
        </authorList>
    </citation>
    <scope>NUCLEOTIDE SEQUENCE [LARGE SCALE GENOMIC DNA]</scope>
    <source>
        <tissue evidence="2">Nenye</tissue>
    </source>
</reference>
<feature type="region of interest" description="Disordered" evidence="1">
    <location>
        <begin position="56"/>
        <end position="143"/>
    </location>
</feature>
<evidence type="ECO:0000256" key="1">
    <source>
        <dbReference type="SAM" id="MobiDB-lite"/>
    </source>
</evidence>
<dbReference type="EMBL" id="JBJUIK010000011">
    <property type="protein sequence ID" value="KAL3511947.1"/>
    <property type="molecule type" value="Genomic_DNA"/>
</dbReference>
<dbReference type="CDD" id="cd14686">
    <property type="entry name" value="bZIP"/>
    <property type="match status" value="1"/>
</dbReference>
<proteinExistence type="predicted"/>
<dbReference type="AlphaFoldDB" id="A0ABD2YXD7"/>
<gene>
    <name evidence="2" type="ORF">ACH5RR_024664</name>
</gene>
<keyword evidence="3" id="KW-1185">Reference proteome</keyword>
<evidence type="ECO:0000313" key="2">
    <source>
        <dbReference type="EMBL" id="KAL3511947.1"/>
    </source>
</evidence>
<evidence type="ECO:0000313" key="3">
    <source>
        <dbReference type="Proteomes" id="UP001630127"/>
    </source>
</evidence>
<organism evidence="2 3">
    <name type="scientific">Cinchona calisaya</name>
    <dbReference type="NCBI Taxonomy" id="153742"/>
    <lineage>
        <taxon>Eukaryota</taxon>
        <taxon>Viridiplantae</taxon>
        <taxon>Streptophyta</taxon>
        <taxon>Embryophyta</taxon>
        <taxon>Tracheophyta</taxon>
        <taxon>Spermatophyta</taxon>
        <taxon>Magnoliopsida</taxon>
        <taxon>eudicotyledons</taxon>
        <taxon>Gunneridae</taxon>
        <taxon>Pentapetalae</taxon>
        <taxon>asterids</taxon>
        <taxon>lamiids</taxon>
        <taxon>Gentianales</taxon>
        <taxon>Rubiaceae</taxon>
        <taxon>Cinchonoideae</taxon>
        <taxon>Cinchoneae</taxon>
        <taxon>Cinchona</taxon>
    </lineage>
</organism>
<protein>
    <submittedName>
        <fullName evidence="2">Uncharacterized protein</fullName>
    </submittedName>
</protein>
<name>A0ABD2YXD7_9GENT</name>
<feature type="compositionally biased region" description="Polar residues" evidence="1">
    <location>
        <begin position="70"/>
        <end position="82"/>
    </location>
</feature>
<dbReference type="Proteomes" id="UP001630127">
    <property type="component" value="Unassembled WGS sequence"/>
</dbReference>
<dbReference type="PANTHER" id="PTHR35099:SF2">
    <property type="entry name" value="OS02G0182700 PROTEIN"/>
    <property type="match status" value="1"/>
</dbReference>
<sequence length="341" mass="36319">MSDEEWVKVATADDTVVAELLISLKQVKQPPPAPPLPPSAKRALSFEWSVRQRRSKAVLVQSKKQAPRASPTTPLSWSGGATSLSGVGGRSGSGGSVDVGPEEEESSRLHLYPRPPKRSDISRSKITGTGEATTSKRSRKKKTLAELKGEEDLLQKERRQLKRELATLRLNLEKERARNANFKRIKLEMHALPVAESGQTITSDLAILGELPQKMASVDPVPALLPPITASNAGSLQSPPANSCSEGNKDLTVAGSNPPVLQLCEGFLLDVPLAKSICSPTTAPIPSRTAGLSGLCQIATEEAQEISVESPVYFGFESGANERKGPFADSGGGVQMFIVLG</sequence>
<feature type="compositionally biased region" description="Gly residues" evidence="1">
    <location>
        <begin position="86"/>
        <end position="97"/>
    </location>
</feature>
<accession>A0ABD2YXD7</accession>